<name>A0ABT2YN83_9BURK</name>
<dbReference type="EMBL" id="JAJIRN010000020">
    <property type="protein sequence ID" value="MCV2371386.1"/>
    <property type="molecule type" value="Genomic_DNA"/>
</dbReference>
<evidence type="ECO:0000313" key="2">
    <source>
        <dbReference type="Proteomes" id="UP001209701"/>
    </source>
</evidence>
<gene>
    <name evidence="1" type="ORF">LNV07_25145</name>
</gene>
<sequence length="99" mass="10476">MSTIALPPSIAHALGSLVPELKARGVVLAGCEESVSFGNFEAKFARGSLTFSIVRDRGQFHIDGAAQDVLELAGLWRSFSGVNSMAPPLFAWVESKNAA</sequence>
<evidence type="ECO:0000313" key="1">
    <source>
        <dbReference type="EMBL" id="MCV2371386.1"/>
    </source>
</evidence>
<keyword evidence="2" id="KW-1185">Reference proteome</keyword>
<protein>
    <submittedName>
        <fullName evidence="1">Uncharacterized protein</fullName>
    </submittedName>
</protein>
<dbReference type="RefSeq" id="WP_263573966.1">
    <property type="nucleotide sequence ID" value="NZ_JAJIRN010000020.1"/>
</dbReference>
<reference evidence="1 2" key="1">
    <citation type="submission" date="2021-11" db="EMBL/GenBank/DDBJ databases">
        <authorList>
            <person name="Liang Q."/>
            <person name="Mou H."/>
            <person name="Liu Z."/>
        </authorList>
    </citation>
    <scope>NUCLEOTIDE SEQUENCE [LARGE SCALE GENOMIC DNA]</scope>
    <source>
        <strain evidence="1 2">CHU3</strain>
    </source>
</reference>
<accession>A0ABT2YN83</accession>
<comment type="caution">
    <text evidence="1">The sequence shown here is derived from an EMBL/GenBank/DDBJ whole genome shotgun (WGS) entry which is preliminary data.</text>
</comment>
<organism evidence="1 2">
    <name type="scientific">Roseateles oligotrophus</name>
    <dbReference type="NCBI Taxonomy" id="1769250"/>
    <lineage>
        <taxon>Bacteria</taxon>
        <taxon>Pseudomonadati</taxon>
        <taxon>Pseudomonadota</taxon>
        <taxon>Betaproteobacteria</taxon>
        <taxon>Burkholderiales</taxon>
        <taxon>Sphaerotilaceae</taxon>
        <taxon>Roseateles</taxon>
    </lineage>
</organism>
<dbReference type="Proteomes" id="UP001209701">
    <property type="component" value="Unassembled WGS sequence"/>
</dbReference>
<proteinExistence type="predicted"/>